<dbReference type="Gene3D" id="3.90.1150.10">
    <property type="entry name" value="Aspartate Aminotransferase, domain 1"/>
    <property type="match status" value="1"/>
</dbReference>
<gene>
    <name evidence="3" type="ORF">NA57DRAFT_62921</name>
</gene>
<evidence type="ECO:0000259" key="2">
    <source>
        <dbReference type="Pfam" id="PF00155"/>
    </source>
</evidence>
<proteinExistence type="predicted"/>
<feature type="region of interest" description="Disordered" evidence="1">
    <location>
        <begin position="435"/>
        <end position="455"/>
    </location>
</feature>
<sequence length="455" mass="50904">MGAPKDEKPLINLLRGWPHPSLLPVELVKREPALLYAPDDGDLKLREELAKWLTDFYQPSNVAINRICITGGASQSLGCILQVFTEPVYTRNIWIVAPAYFLAFRMFQDNGFHDKMRAVPEDDEGIDIDFLRRELRKSEERAEREGNNEPVHKRARPWSKIYRHILYAVPTFSNPTSKTWTMRRREEVVRLAREFDALVITDDVYDMLQWSTDRTAKQAQLDKALMPRLVDIDSNLDGGALRDGADGFGNAVSNGSFSKIAGPGLRTGWVEGTEKMAWGCSQVGTSRSGGAPSQFTAAAVAEILATGELQSYVLDVLQPSYAARYHTMMTAVEEHLLPLGLTLVQSDREVIGGYFIWLTLPSHIDAAVLAETARTEENLLIGEGALFQVPGDTSDAVFAHSIRLCFAWEDVDKLLPGVERLGRLIQSLIKDGTAGKMRQQSEHDQEGKDPISRYW</sequence>
<dbReference type="InterPro" id="IPR015422">
    <property type="entry name" value="PyrdxlP-dep_Trfase_small"/>
</dbReference>
<keyword evidence="3" id="KW-0808">Transferase</keyword>
<comment type="caution">
    <text evidence="3">The sequence shown here is derived from an EMBL/GenBank/DDBJ whole genome shotgun (WGS) entry which is preliminary data.</text>
</comment>
<dbReference type="InterPro" id="IPR015421">
    <property type="entry name" value="PyrdxlP-dep_Trfase_major"/>
</dbReference>
<evidence type="ECO:0000313" key="4">
    <source>
        <dbReference type="Proteomes" id="UP000799772"/>
    </source>
</evidence>
<dbReference type="Proteomes" id="UP000799772">
    <property type="component" value="Unassembled WGS sequence"/>
</dbReference>
<dbReference type="EMBL" id="ML978121">
    <property type="protein sequence ID" value="KAF2104321.1"/>
    <property type="molecule type" value="Genomic_DNA"/>
</dbReference>
<organism evidence="3 4">
    <name type="scientific">Rhizodiscina lignyota</name>
    <dbReference type="NCBI Taxonomy" id="1504668"/>
    <lineage>
        <taxon>Eukaryota</taxon>
        <taxon>Fungi</taxon>
        <taxon>Dikarya</taxon>
        <taxon>Ascomycota</taxon>
        <taxon>Pezizomycotina</taxon>
        <taxon>Dothideomycetes</taxon>
        <taxon>Pleosporomycetidae</taxon>
        <taxon>Aulographales</taxon>
        <taxon>Rhizodiscinaceae</taxon>
        <taxon>Rhizodiscina</taxon>
    </lineage>
</organism>
<dbReference type="PANTHER" id="PTHR42858">
    <property type="entry name" value="AMINOTRANSFERASE"/>
    <property type="match status" value="1"/>
</dbReference>
<dbReference type="FunFam" id="3.40.640.10:FF:000080">
    <property type="entry name" value="Aminotransferase, putative"/>
    <property type="match status" value="1"/>
</dbReference>
<dbReference type="GO" id="GO:0030170">
    <property type="term" value="F:pyridoxal phosphate binding"/>
    <property type="evidence" value="ECO:0007669"/>
    <property type="project" value="InterPro"/>
</dbReference>
<dbReference type="GO" id="GO:0047536">
    <property type="term" value="F:2-aminoadipate transaminase activity"/>
    <property type="evidence" value="ECO:0007669"/>
    <property type="project" value="TreeGrafter"/>
</dbReference>
<dbReference type="SUPFAM" id="SSF53383">
    <property type="entry name" value="PLP-dependent transferases"/>
    <property type="match status" value="1"/>
</dbReference>
<dbReference type="Pfam" id="PF00155">
    <property type="entry name" value="Aminotran_1_2"/>
    <property type="match status" value="1"/>
</dbReference>
<keyword evidence="4" id="KW-1185">Reference proteome</keyword>
<dbReference type="OrthoDB" id="7042322at2759"/>
<dbReference type="PANTHER" id="PTHR42858:SF1">
    <property type="entry name" value="LD15494P"/>
    <property type="match status" value="1"/>
</dbReference>
<dbReference type="AlphaFoldDB" id="A0A9P4MB51"/>
<name>A0A9P4MB51_9PEZI</name>
<evidence type="ECO:0000256" key="1">
    <source>
        <dbReference type="SAM" id="MobiDB-lite"/>
    </source>
</evidence>
<feature type="domain" description="Aminotransferase class I/classII large" evidence="2">
    <location>
        <begin position="32"/>
        <end position="413"/>
    </location>
</feature>
<reference evidence="3" key="1">
    <citation type="journal article" date="2020" name="Stud. Mycol.">
        <title>101 Dothideomycetes genomes: a test case for predicting lifestyles and emergence of pathogens.</title>
        <authorList>
            <person name="Haridas S."/>
            <person name="Albert R."/>
            <person name="Binder M."/>
            <person name="Bloem J."/>
            <person name="Labutti K."/>
            <person name="Salamov A."/>
            <person name="Andreopoulos B."/>
            <person name="Baker S."/>
            <person name="Barry K."/>
            <person name="Bills G."/>
            <person name="Bluhm B."/>
            <person name="Cannon C."/>
            <person name="Castanera R."/>
            <person name="Culley D."/>
            <person name="Daum C."/>
            <person name="Ezra D."/>
            <person name="Gonzalez J."/>
            <person name="Henrissat B."/>
            <person name="Kuo A."/>
            <person name="Liang C."/>
            <person name="Lipzen A."/>
            <person name="Lutzoni F."/>
            <person name="Magnuson J."/>
            <person name="Mondo S."/>
            <person name="Nolan M."/>
            <person name="Ohm R."/>
            <person name="Pangilinan J."/>
            <person name="Park H.-J."/>
            <person name="Ramirez L."/>
            <person name="Alfaro M."/>
            <person name="Sun H."/>
            <person name="Tritt A."/>
            <person name="Yoshinaga Y."/>
            <person name="Zwiers L.-H."/>
            <person name="Turgeon B."/>
            <person name="Goodwin S."/>
            <person name="Spatafora J."/>
            <person name="Crous P."/>
            <person name="Grigoriev I."/>
        </authorList>
    </citation>
    <scope>NUCLEOTIDE SEQUENCE</scope>
    <source>
        <strain evidence="3">CBS 133067</strain>
    </source>
</reference>
<evidence type="ECO:0000313" key="3">
    <source>
        <dbReference type="EMBL" id="KAF2104321.1"/>
    </source>
</evidence>
<accession>A0A9P4MB51</accession>
<dbReference type="CDD" id="cd00609">
    <property type="entry name" value="AAT_like"/>
    <property type="match status" value="1"/>
</dbReference>
<dbReference type="InterPro" id="IPR015424">
    <property type="entry name" value="PyrdxlP-dep_Trfase"/>
</dbReference>
<protein>
    <submittedName>
        <fullName evidence="3">PLP-dependent transferase</fullName>
    </submittedName>
</protein>
<dbReference type="Gene3D" id="3.40.640.10">
    <property type="entry name" value="Type I PLP-dependent aspartate aminotransferase-like (Major domain)"/>
    <property type="match status" value="1"/>
</dbReference>
<feature type="compositionally biased region" description="Basic and acidic residues" evidence="1">
    <location>
        <begin position="439"/>
        <end position="455"/>
    </location>
</feature>
<dbReference type="InterPro" id="IPR004839">
    <property type="entry name" value="Aminotransferase_I/II_large"/>
</dbReference>